<dbReference type="RefSeq" id="WP_092491329.1">
    <property type="nucleotide sequence ID" value="NZ_FNKD01000001.1"/>
</dbReference>
<keyword evidence="2" id="KW-1185">Reference proteome</keyword>
<reference evidence="1 2" key="1">
    <citation type="submission" date="2016-10" db="EMBL/GenBank/DDBJ databases">
        <authorList>
            <person name="de Groot N.N."/>
        </authorList>
    </citation>
    <scope>NUCLEOTIDE SEQUENCE [LARGE SCALE GENOMIC DNA]</scope>
    <source>
        <strain evidence="1 2">CGMCC 1.10449</strain>
    </source>
</reference>
<evidence type="ECO:0008006" key="3">
    <source>
        <dbReference type="Google" id="ProtNLM"/>
    </source>
</evidence>
<accession>A0A1H0Y6B8</accession>
<dbReference type="AlphaFoldDB" id="A0A1H0Y6B8"/>
<gene>
    <name evidence="1" type="ORF">SAMN05216231_0452</name>
</gene>
<protein>
    <recommendedName>
        <fullName evidence="3">DUF4901 domain-containing protein</fullName>
    </recommendedName>
</protein>
<evidence type="ECO:0000313" key="1">
    <source>
        <dbReference type="EMBL" id="SDQ10697.1"/>
    </source>
</evidence>
<dbReference type="Proteomes" id="UP000199444">
    <property type="component" value="Unassembled WGS sequence"/>
</dbReference>
<organism evidence="1 2">
    <name type="scientific">Virgibacillus salinus</name>
    <dbReference type="NCBI Taxonomy" id="553311"/>
    <lineage>
        <taxon>Bacteria</taxon>
        <taxon>Bacillati</taxon>
        <taxon>Bacillota</taxon>
        <taxon>Bacilli</taxon>
        <taxon>Bacillales</taxon>
        <taxon>Bacillaceae</taxon>
        <taxon>Virgibacillus</taxon>
    </lineage>
</organism>
<name>A0A1H0Y6B8_9BACI</name>
<sequence>MNGQLQNLIDDTREKFGLNDYYLKRHHFFREINNFNETAYILNMEWFPNNSAQSDEDYNPPGTAVIDINFHTKALKRIIFVEDVSYADSSLYPTSEKESAIEWIEEVTDLTFGRQFLIVHEEDDMLSFGAAVDNIPVAPTGTIEIGFNDEGQLSLFTIDGDFPDEDQIQWEPFGLTPDKYEPIASEQCKLIEVPDKDQEKWLPIYGIEEIYLVNNGERTIPFDKDLISYIHKDMILEWDKSIEGEFTQQDIDLSIEVTLDQALENEQHPDTIPITNTEAATCEQEVLRFLQLEFPDESGEWKLTGLYLENGYIFAELKPTEFTNRAFDRKIKLMIDRENYHAVHYVDNDMLLDMFKHFKDADEPAVSQEEAFKKLREYVEAEPVYVYDQEQKSYIMCGKIDCPYGVNAITGDIVLLAGL</sequence>
<evidence type="ECO:0000313" key="2">
    <source>
        <dbReference type="Proteomes" id="UP000199444"/>
    </source>
</evidence>
<dbReference type="EMBL" id="FNKD01000001">
    <property type="protein sequence ID" value="SDQ10697.1"/>
    <property type="molecule type" value="Genomic_DNA"/>
</dbReference>
<dbReference type="STRING" id="553311.SAMN05216231_0452"/>
<proteinExistence type="predicted"/>